<reference evidence="1" key="3">
    <citation type="submission" date="2023-05" db="EMBL/GenBank/DDBJ databases">
        <authorList>
            <person name="Smith C.H."/>
        </authorList>
    </citation>
    <scope>NUCLEOTIDE SEQUENCE</scope>
    <source>
        <strain evidence="1">CHS0354</strain>
        <tissue evidence="1">Mantle</tissue>
    </source>
</reference>
<dbReference type="PROSITE" id="PS51419">
    <property type="entry name" value="RAB"/>
    <property type="match status" value="1"/>
</dbReference>
<evidence type="ECO:0000313" key="1">
    <source>
        <dbReference type="EMBL" id="KAK3602873.1"/>
    </source>
</evidence>
<dbReference type="Pfam" id="PF00071">
    <property type="entry name" value="Ras"/>
    <property type="match status" value="1"/>
</dbReference>
<dbReference type="GO" id="GO:0005525">
    <property type="term" value="F:GTP binding"/>
    <property type="evidence" value="ECO:0007669"/>
    <property type="project" value="InterPro"/>
</dbReference>
<dbReference type="EMBL" id="JAEAOA010001148">
    <property type="protein sequence ID" value="KAK3602873.1"/>
    <property type="molecule type" value="Genomic_DNA"/>
</dbReference>
<dbReference type="Proteomes" id="UP001195483">
    <property type="component" value="Unassembled WGS sequence"/>
</dbReference>
<dbReference type="PANTHER" id="PTHR47979">
    <property type="entry name" value="DRAB11-RELATED"/>
    <property type="match status" value="1"/>
</dbReference>
<protein>
    <submittedName>
        <fullName evidence="1">Uncharacterized protein</fullName>
    </submittedName>
</protein>
<comment type="caution">
    <text evidence="1">The sequence shown here is derived from an EMBL/GenBank/DDBJ whole genome shotgun (WGS) entry which is preliminary data.</text>
</comment>
<dbReference type="InterPro" id="IPR027417">
    <property type="entry name" value="P-loop_NTPase"/>
</dbReference>
<dbReference type="InterPro" id="IPR050209">
    <property type="entry name" value="Rab_GTPases_membrane_traffic"/>
</dbReference>
<organism evidence="1 2">
    <name type="scientific">Potamilus streckersoni</name>
    <dbReference type="NCBI Taxonomy" id="2493646"/>
    <lineage>
        <taxon>Eukaryota</taxon>
        <taxon>Metazoa</taxon>
        <taxon>Spiralia</taxon>
        <taxon>Lophotrochozoa</taxon>
        <taxon>Mollusca</taxon>
        <taxon>Bivalvia</taxon>
        <taxon>Autobranchia</taxon>
        <taxon>Heteroconchia</taxon>
        <taxon>Palaeoheterodonta</taxon>
        <taxon>Unionida</taxon>
        <taxon>Unionoidea</taxon>
        <taxon>Unionidae</taxon>
        <taxon>Ambleminae</taxon>
        <taxon>Lampsilini</taxon>
        <taxon>Potamilus</taxon>
    </lineage>
</organism>
<dbReference type="GO" id="GO:0003924">
    <property type="term" value="F:GTPase activity"/>
    <property type="evidence" value="ECO:0007669"/>
    <property type="project" value="InterPro"/>
</dbReference>
<dbReference type="AlphaFoldDB" id="A0AAE0T442"/>
<keyword evidence="2" id="KW-1185">Reference proteome</keyword>
<dbReference type="PRINTS" id="PR00449">
    <property type="entry name" value="RASTRNSFRMNG"/>
</dbReference>
<accession>A0AAE0T442</accession>
<evidence type="ECO:0000313" key="2">
    <source>
        <dbReference type="Proteomes" id="UP001195483"/>
    </source>
</evidence>
<gene>
    <name evidence="1" type="ORF">CHS0354_018732</name>
</gene>
<proteinExistence type="predicted"/>
<dbReference type="SUPFAM" id="SSF52540">
    <property type="entry name" value="P-loop containing nucleoside triphosphate hydrolases"/>
    <property type="match status" value="1"/>
</dbReference>
<dbReference type="SMART" id="SM00175">
    <property type="entry name" value="RAB"/>
    <property type="match status" value="1"/>
</dbReference>
<reference evidence="1" key="1">
    <citation type="journal article" date="2021" name="Genome Biol. Evol.">
        <title>A High-Quality Reference Genome for a Parasitic Bivalve with Doubly Uniparental Inheritance (Bivalvia: Unionida).</title>
        <authorList>
            <person name="Smith C.H."/>
        </authorList>
    </citation>
    <scope>NUCLEOTIDE SEQUENCE</scope>
    <source>
        <strain evidence="1">CHS0354</strain>
    </source>
</reference>
<dbReference type="InterPro" id="IPR001806">
    <property type="entry name" value="Small_GTPase"/>
</dbReference>
<dbReference type="Gene3D" id="3.40.50.300">
    <property type="entry name" value="P-loop containing nucleotide triphosphate hydrolases"/>
    <property type="match status" value="1"/>
</dbReference>
<sequence>MCLRRTNSRLLKQENRTETNDYCSKNSRCCQRAKPEDRNLTRSTCIDKDGALIVYNVTDRKSWLADANIYMPEKSTIYIVGNMIDKNIPRISTFEGKDRAEKLRLKYFETSAKKGTNIHEVSHSLAEDIYAKNKEFLE</sequence>
<name>A0AAE0T442_9BIVA</name>
<reference evidence="1" key="2">
    <citation type="journal article" date="2021" name="Genome Biol. Evol.">
        <title>Developing a high-quality reference genome for a parasitic bivalve with doubly uniparental inheritance (Bivalvia: Unionida).</title>
        <authorList>
            <person name="Smith C.H."/>
        </authorList>
    </citation>
    <scope>NUCLEOTIDE SEQUENCE</scope>
    <source>
        <strain evidence="1">CHS0354</strain>
        <tissue evidence="1">Mantle</tissue>
    </source>
</reference>